<protein>
    <submittedName>
        <fullName evidence="1">Asp-tRNAAsn/Glu-tRNAGln amidotransferase A subunit or related amidase</fullName>
    </submittedName>
</protein>
<gene>
    <name evidence="1" type="ORF">KPSA3_04788</name>
</gene>
<proteinExistence type="predicted"/>
<organism evidence="1 2">
    <name type="scientific">Pseudomonas syringae pv. actinidiae</name>
    <dbReference type="NCBI Taxonomy" id="103796"/>
    <lineage>
        <taxon>Bacteria</taxon>
        <taxon>Pseudomonadati</taxon>
        <taxon>Pseudomonadota</taxon>
        <taxon>Gammaproteobacteria</taxon>
        <taxon>Pseudomonadales</taxon>
        <taxon>Pseudomonadaceae</taxon>
        <taxon>Pseudomonas</taxon>
        <taxon>Pseudomonas syringae</taxon>
    </lineage>
</organism>
<dbReference type="EMBL" id="BGKA01000178">
    <property type="protein sequence ID" value="GBH18796.1"/>
    <property type="molecule type" value="Genomic_DNA"/>
</dbReference>
<dbReference type="Proteomes" id="UP000248291">
    <property type="component" value="Unassembled WGS sequence"/>
</dbReference>
<evidence type="ECO:0000313" key="2">
    <source>
        <dbReference type="Proteomes" id="UP000248291"/>
    </source>
</evidence>
<reference evidence="1 2" key="1">
    <citation type="submission" date="2018-04" db="EMBL/GenBank/DDBJ databases">
        <title>Draft genome sequence of Pseudomonas syringae pv. actinidiae biovar 3 strains isolated from kiwifruit in Kagawa prefecture.</title>
        <authorList>
            <person name="Tabuchi M."/>
            <person name="Saito M."/>
            <person name="Fujiwara S."/>
            <person name="Sasa N."/>
            <person name="Akimitsu K."/>
            <person name="Gomi K."/>
            <person name="Konishi-Sugita S."/>
            <person name="Hamano K."/>
            <person name="Kataoka I."/>
        </authorList>
    </citation>
    <scope>NUCLEOTIDE SEQUENCE [LARGE SCALE GENOMIC DNA]</scope>
    <source>
        <strain evidence="1 2">MAFF212211</strain>
    </source>
</reference>
<sequence>MHDVCDLLEFKFCNKTQYQNFPIDRVHIHKPAIKSAPLFRFGRLFFRRFLKWIQTQRVHQATLTPFLPVLRDAFIVGDAVQPGLKFRFTFKIFQPVQHFKHHLLTDIVSIAIVPQISCTHVKKRSLVTAHQFFIGPRHIEKLDVGPRDQLLIRELAGIVTRQKRLRFIQNKSCRQSVQCPPRPVSATWRHRLAG</sequence>
<dbReference type="AlphaFoldDB" id="A0AAN4TMF3"/>
<name>A0AAN4TMF3_PSESF</name>
<accession>A0AAN4TMF3</accession>
<evidence type="ECO:0000313" key="1">
    <source>
        <dbReference type="EMBL" id="GBH18796.1"/>
    </source>
</evidence>
<comment type="caution">
    <text evidence="1">The sequence shown here is derived from an EMBL/GenBank/DDBJ whole genome shotgun (WGS) entry which is preliminary data.</text>
</comment>